<dbReference type="GO" id="GO:0006824">
    <property type="term" value="P:cobalt ion transport"/>
    <property type="evidence" value="ECO:0007669"/>
    <property type="project" value="UniProtKB-KW"/>
</dbReference>
<dbReference type="PANTHER" id="PTHR40659:SF1">
    <property type="entry name" value="NICKEL_COBALT EFFLUX SYSTEM RCNA"/>
    <property type="match status" value="1"/>
</dbReference>
<keyword evidence="11 13" id="KW-0472">Membrane</keyword>
<keyword evidence="3" id="KW-0171">Cobalt transport</keyword>
<keyword evidence="9" id="KW-0406">Ion transport</keyword>
<organism evidence="15 16">
    <name type="scientific">Azospirillum palustre</name>
    <dbReference type="NCBI Taxonomy" id="2044885"/>
    <lineage>
        <taxon>Bacteria</taxon>
        <taxon>Pseudomonadati</taxon>
        <taxon>Pseudomonadota</taxon>
        <taxon>Alphaproteobacteria</taxon>
        <taxon>Rhodospirillales</taxon>
        <taxon>Azospirillaceae</taxon>
        <taxon>Azospirillum</taxon>
    </lineage>
</organism>
<comment type="function">
    <text evidence="1">Efflux system for nickel and cobalt.</text>
</comment>
<evidence type="ECO:0000256" key="14">
    <source>
        <dbReference type="SAM" id="MobiDB-lite"/>
    </source>
</evidence>
<evidence type="ECO:0000256" key="4">
    <source>
        <dbReference type="ARBA" id="ARBA00022448"/>
    </source>
</evidence>
<dbReference type="Pfam" id="PF03824">
    <property type="entry name" value="NicO"/>
    <property type="match status" value="2"/>
</dbReference>
<keyword evidence="7 13" id="KW-0812">Transmembrane</keyword>
<feature type="region of interest" description="Disordered" evidence="14">
    <location>
        <begin position="230"/>
        <end position="270"/>
    </location>
</feature>
<keyword evidence="6" id="KW-0533">Nickel</keyword>
<feature type="transmembrane region" description="Helical" evidence="13">
    <location>
        <begin position="333"/>
        <end position="356"/>
    </location>
</feature>
<proteinExistence type="inferred from homology"/>
<dbReference type="Proteomes" id="UP000225379">
    <property type="component" value="Unassembled WGS sequence"/>
</dbReference>
<evidence type="ECO:0000256" key="8">
    <source>
        <dbReference type="ARBA" id="ARBA00022989"/>
    </source>
</evidence>
<feature type="transmembrane region" description="Helical" evidence="13">
    <location>
        <begin position="91"/>
        <end position="109"/>
    </location>
</feature>
<evidence type="ECO:0000256" key="13">
    <source>
        <dbReference type="RuleBase" id="RU362101"/>
    </source>
</evidence>
<protein>
    <recommendedName>
        <fullName evidence="13">Nickel/cobalt efflux system</fullName>
    </recommendedName>
</protein>
<evidence type="ECO:0000256" key="3">
    <source>
        <dbReference type="ARBA" id="ARBA00022426"/>
    </source>
</evidence>
<sequence length="411" mass="44142">MPEFSALLQQGASNAWLFIPSAILLGALHGLEPGHSKTMMAAFIVAIRGTVTQAVLLGLAATLSHTLVVWAVALGGMWIGQGWNAEATEPYFQLASAVLIVAVALWMAARTWRDQHAGHGHSHGDESHRIDTGHGDVLVLEVFEDGVPPRFRIRSERQGRPAPAPGAASITVETLRPDGTLQQFSFLDEGAFLESVEEIPEPHEFVATVRVGHVGHDHEYPVRFVEHAHHHETAHDHSHHHHHGHGHEHGHHGHDHGGHDHAPPGALDLGQVGYQDAHERAHARDIQHRFAGRQVTTGQIILFGLTGGLIPCPAAITVLLLCLQLKEVTLGAALVVCFSIGLALTLVAAGAIAALGMRHAERRWSGAFSSFARRAPYLSSAVIILVGLYVGIHALQGLGYTLAWIGGTHVS</sequence>
<evidence type="ECO:0000256" key="2">
    <source>
        <dbReference type="ARBA" id="ARBA00004651"/>
    </source>
</evidence>
<comment type="similarity">
    <text evidence="13">Belongs to the NiCoT transporter (TC 2.A.52) family.</text>
</comment>
<keyword evidence="10" id="KW-0921">Nickel transport</keyword>
<accession>A0A2B8B6E3</accession>
<dbReference type="PANTHER" id="PTHR40659">
    <property type="entry name" value="NICKEL/COBALT EFFLUX SYSTEM RCNA"/>
    <property type="match status" value="1"/>
</dbReference>
<keyword evidence="16" id="KW-1185">Reference proteome</keyword>
<keyword evidence="12" id="KW-0170">Cobalt</keyword>
<dbReference type="OrthoDB" id="271709at2"/>
<dbReference type="GO" id="GO:0010045">
    <property type="term" value="P:response to nickel cation"/>
    <property type="evidence" value="ECO:0007669"/>
    <property type="project" value="TreeGrafter"/>
</dbReference>
<evidence type="ECO:0000256" key="5">
    <source>
        <dbReference type="ARBA" id="ARBA00022475"/>
    </source>
</evidence>
<keyword evidence="4 13" id="KW-0813">Transport</keyword>
<dbReference type="GO" id="GO:0032025">
    <property type="term" value="P:response to cobalt ion"/>
    <property type="evidence" value="ECO:0007669"/>
    <property type="project" value="TreeGrafter"/>
</dbReference>
<dbReference type="GO" id="GO:0046583">
    <property type="term" value="F:monoatomic cation efflux transmembrane transporter activity"/>
    <property type="evidence" value="ECO:0007669"/>
    <property type="project" value="TreeGrafter"/>
</dbReference>
<evidence type="ECO:0000256" key="10">
    <source>
        <dbReference type="ARBA" id="ARBA00023112"/>
    </source>
</evidence>
<gene>
    <name evidence="15" type="ORF">CRT60_10040</name>
</gene>
<name>A0A2B8B6E3_9PROT</name>
<dbReference type="NCBIfam" id="NF007454">
    <property type="entry name" value="PRK10019.1"/>
    <property type="match status" value="2"/>
</dbReference>
<feature type="compositionally biased region" description="Basic residues" evidence="14">
    <location>
        <begin position="237"/>
        <end position="254"/>
    </location>
</feature>
<keyword evidence="5" id="KW-1003">Cell membrane</keyword>
<evidence type="ECO:0000256" key="11">
    <source>
        <dbReference type="ARBA" id="ARBA00023136"/>
    </source>
</evidence>
<comment type="subcellular location">
    <subcellularLocation>
        <location evidence="2 13">Cell membrane</location>
        <topology evidence="2 13">Multi-pass membrane protein</topology>
    </subcellularLocation>
</comment>
<feature type="transmembrane region" description="Helical" evidence="13">
    <location>
        <begin position="300"/>
        <end position="321"/>
    </location>
</feature>
<evidence type="ECO:0000313" key="16">
    <source>
        <dbReference type="Proteomes" id="UP000225379"/>
    </source>
</evidence>
<dbReference type="GO" id="GO:0015099">
    <property type="term" value="F:nickel cation transmembrane transporter activity"/>
    <property type="evidence" value="ECO:0007669"/>
    <property type="project" value="UniProtKB-UniRule"/>
</dbReference>
<dbReference type="RefSeq" id="WP_098736306.1">
    <property type="nucleotide sequence ID" value="NZ_PDKW01000040.1"/>
</dbReference>
<evidence type="ECO:0000256" key="9">
    <source>
        <dbReference type="ARBA" id="ARBA00023065"/>
    </source>
</evidence>
<dbReference type="GO" id="GO:0005886">
    <property type="term" value="C:plasma membrane"/>
    <property type="evidence" value="ECO:0007669"/>
    <property type="project" value="UniProtKB-SubCell"/>
</dbReference>
<evidence type="ECO:0000256" key="12">
    <source>
        <dbReference type="ARBA" id="ARBA00023285"/>
    </source>
</evidence>
<dbReference type="EMBL" id="PDKW01000040">
    <property type="protein sequence ID" value="PGH56854.1"/>
    <property type="molecule type" value="Genomic_DNA"/>
</dbReference>
<comment type="caution">
    <text evidence="15">The sequence shown here is derived from an EMBL/GenBank/DDBJ whole genome shotgun (WGS) entry which is preliminary data.</text>
</comment>
<feature type="transmembrane region" description="Helical" evidence="13">
    <location>
        <begin position="377"/>
        <end position="395"/>
    </location>
</feature>
<evidence type="ECO:0000256" key="7">
    <source>
        <dbReference type="ARBA" id="ARBA00022692"/>
    </source>
</evidence>
<evidence type="ECO:0000256" key="1">
    <source>
        <dbReference type="ARBA" id="ARBA00002510"/>
    </source>
</evidence>
<evidence type="ECO:0000313" key="15">
    <source>
        <dbReference type="EMBL" id="PGH56854.1"/>
    </source>
</evidence>
<dbReference type="InterPro" id="IPR051224">
    <property type="entry name" value="NiCoT_RcnA"/>
</dbReference>
<feature type="transmembrane region" description="Helical" evidence="13">
    <location>
        <begin position="15"/>
        <end position="33"/>
    </location>
</feature>
<keyword evidence="8 13" id="KW-1133">Transmembrane helix</keyword>
<evidence type="ECO:0000256" key="6">
    <source>
        <dbReference type="ARBA" id="ARBA00022596"/>
    </source>
</evidence>
<feature type="transmembrane region" description="Helical" evidence="13">
    <location>
        <begin position="54"/>
        <end position="79"/>
    </location>
</feature>
<reference evidence="16" key="1">
    <citation type="submission" date="2017-10" db="EMBL/GenBank/DDBJ databases">
        <authorList>
            <person name="Kravchenko I.K."/>
            <person name="Grouzdev D.S."/>
        </authorList>
    </citation>
    <scope>NUCLEOTIDE SEQUENCE [LARGE SCALE GENOMIC DNA]</scope>
    <source>
        <strain evidence="16">B2</strain>
    </source>
</reference>
<dbReference type="InterPro" id="IPR011541">
    <property type="entry name" value="Ni/Co_transpt_high_affinity"/>
</dbReference>
<dbReference type="AlphaFoldDB" id="A0A2B8B6E3"/>